<feature type="chain" id="PRO_5044755034" description="Peptidase A1 domain-containing protein" evidence="6">
    <location>
        <begin position="23"/>
        <end position="460"/>
    </location>
</feature>
<dbReference type="InterPro" id="IPR033121">
    <property type="entry name" value="PEPTIDASE_A1"/>
</dbReference>
<evidence type="ECO:0000256" key="1">
    <source>
        <dbReference type="ARBA" id="ARBA00007447"/>
    </source>
</evidence>
<keyword evidence="3" id="KW-0064">Aspartyl protease</keyword>
<evidence type="ECO:0000313" key="9">
    <source>
        <dbReference type="Proteomes" id="UP001497457"/>
    </source>
</evidence>
<dbReference type="Pfam" id="PF14543">
    <property type="entry name" value="TAXi_N"/>
    <property type="match status" value="1"/>
</dbReference>
<dbReference type="SUPFAM" id="SSF50630">
    <property type="entry name" value="Acid proteases"/>
    <property type="match status" value="1"/>
</dbReference>
<accession>A0ABC9DVY1</accession>
<evidence type="ECO:0000256" key="4">
    <source>
        <dbReference type="ARBA" id="ARBA00022801"/>
    </source>
</evidence>
<comment type="similarity">
    <text evidence="1">Belongs to the peptidase A1 family.</text>
</comment>
<proteinExistence type="inferred from homology"/>
<dbReference type="GO" id="GO:0006508">
    <property type="term" value="P:proteolysis"/>
    <property type="evidence" value="ECO:0007669"/>
    <property type="project" value="UniProtKB-KW"/>
</dbReference>
<dbReference type="InterPro" id="IPR021109">
    <property type="entry name" value="Peptidase_aspartic_dom_sf"/>
</dbReference>
<sequence>MKAGPVLQVLSCVLFLISTTTTSPATSAAAGGLTIRADLTHVDSGRGFTASELLSRMASRSRARAASHHQQLYRRRSSFSGGGHPATAAAAPGTVGGLGTEYLIHLSIGTPRPHHVALTLDTGSDLVWTQCTECAVCFDQPSPPFDPSASKTFAYVPCSDPICALSSVSACVIHDHSCFYLDSYGDGSITAGIVLRDTFTFVKGAAVPGISFGCGTYNKGIYDTNESGIAGFGLGAQSLPSQLKVGRFSHCFTSMLGSSSNKSSSPVFLGTPPAGYGDLKNKFKSTPLKRNPTRPSNYFVSFEGITVGETRLPVDASAFAVRKDGSGGTVIDSGTGVTTFTAAVYEQLLGAFVAQVPLPLASPEEAAAMGGYPCFSAASAAEARKVAVPRLVFHLEGADMDLPRENYMPVVDGSKLLCVVVGSTEGDLTLIGNFQQQNMHIVYDVEKSKLLFAPAQCDKM</sequence>
<dbReference type="InterPro" id="IPR032799">
    <property type="entry name" value="TAXi_C"/>
</dbReference>
<dbReference type="InterPro" id="IPR051708">
    <property type="entry name" value="Plant_Aspart_Prot_A1"/>
</dbReference>
<evidence type="ECO:0000259" key="7">
    <source>
        <dbReference type="PROSITE" id="PS51767"/>
    </source>
</evidence>
<keyword evidence="2" id="KW-0645">Protease</keyword>
<name>A0ABC9DVY1_9POAL</name>
<dbReference type="InterPro" id="IPR034161">
    <property type="entry name" value="Pepsin-like_plant"/>
</dbReference>
<keyword evidence="9" id="KW-1185">Reference proteome</keyword>
<protein>
    <recommendedName>
        <fullName evidence="7">Peptidase A1 domain-containing protein</fullName>
    </recommendedName>
</protein>
<dbReference type="AlphaFoldDB" id="A0ABC9DVY1"/>
<evidence type="ECO:0000256" key="6">
    <source>
        <dbReference type="SAM" id="SignalP"/>
    </source>
</evidence>
<reference evidence="9" key="1">
    <citation type="submission" date="2024-06" db="EMBL/GenBank/DDBJ databases">
        <authorList>
            <person name="Ryan C."/>
        </authorList>
    </citation>
    <scope>NUCLEOTIDE SEQUENCE [LARGE SCALE GENOMIC DNA]</scope>
</reference>
<evidence type="ECO:0000313" key="8">
    <source>
        <dbReference type="EMBL" id="CAL5046689.1"/>
    </source>
</evidence>
<keyword evidence="4" id="KW-0378">Hydrolase</keyword>
<dbReference type="PANTHER" id="PTHR47967:SF31">
    <property type="entry name" value="ASPARTYL PROTEASE FAMILY PROTEIN"/>
    <property type="match status" value="1"/>
</dbReference>
<dbReference type="CDD" id="cd05476">
    <property type="entry name" value="pepsin_A_like_plant"/>
    <property type="match status" value="1"/>
</dbReference>
<evidence type="ECO:0000256" key="5">
    <source>
        <dbReference type="ARBA" id="ARBA00023180"/>
    </source>
</evidence>
<dbReference type="Gene3D" id="2.40.70.10">
    <property type="entry name" value="Acid Proteases"/>
    <property type="match status" value="2"/>
</dbReference>
<evidence type="ECO:0000256" key="2">
    <source>
        <dbReference type="ARBA" id="ARBA00022670"/>
    </source>
</evidence>
<dbReference type="PANTHER" id="PTHR47967">
    <property type="entry name" value="OS07G0603500 PROTEIN-RELATED"/>
    <property type="match status" value="1"/>
</dbReference>
<dbReference type="EMBL" id="OZ075145">
    <property type="protein sequence ID" value="CAL5046689.1"/>
    <property type="molecule type" value="Genomic_DNA"/>
</dbReference>
<feature type="domain" description="Peptidase A1" evidence="7">
    <location>
        <begin position="102"/>
        <end position="453"/>
    </location>
</feature>
<gene>
    <name evidence="8" type="ORF">URODEC1_LOCUS89476</name>
</gene>
<reference evidence="8 9" key="2">
    <citation type="submission" date="2024-10" db="EMBL/GenBank/DDBJ databases">
        <authorList>
            <person name="Ryan C."/>
        </authorList>
    </citation>
    <scope>NUCLEOTIDE SEQUENCE [LARGE SCALE GENOMIC DNA]</scope>
</reference>
<dbReference type="PROSITE" id="PS51767">
    <property type="entry name" value="PEPTIDASE_A1"/>
    <property type="match status" value="1"/>
</dbReference>
<dbReference type="InterPro" id="IPR032861">
    <property type="entry name" value="TAXi_N"/>
</dbReference>
<organism evidence="8 9">
    <name type="scientific">Urochloa decumbens</name>
    <dbReference type="NCBI Taxonomy" id="240449"/>
    <lineage>
        <taxon>Eukaryota</taxon>
        <taxon>Viridiplantae</taxon>
        <taxon>Streptophyta</taxon>
        <taxon>Embryophyta</taxon>
        <taxon>Tracheophyta</taxon>
        <taxon>Spermatophyta</taxon>
        <taxon>Magnoliopsida</taxon>
        <taxon>Liliopsida</taxon>
        <taxon>Poales</taxon>
        <taxon>Poaceae</taxon>
        <taxon>PACMAD clade</taxon>
        <taxon>Panicoideae</taxon>
        <taxon>Panicodae</taxon>
        <taxon>Paniceae</taxon>
        <taxon>Melinidinae</taxon>
        <taxon>Urochloa</taxon>
    </lineage>
</organism>
<dbReference type="Pfam" id="PF14541">
    <property type="entry name" value="TAXi_C"/>
    <property type="match status" value="1"/>
</dbReference>
<keyword evidence="5" id="KW-0325">Glycoprotein</keyword>
<dbReference type="Proteomes" id="UP001497457">
    <property type="component" value="Chromosome 35b"/>
</dbReference>
<evidence type="ECO:0000256" key="3">
    <source>
        <dbReference type="ARBA" id="ARBA00022750"/>
    </source>
</evidence>
<keyword evidence="6" id="KW-0732">Signal</keyword>
<feature type="signal peptide" evidence="6">
    <location>
        <begin position="1"/>
        <end position="22"/>
    </location>
</feature>
<dbReference type="GO" id="GO:0004190">
    <property type="term" value="F:aspartic-type endopeptidase activity"/>
    <property type="evidence" value="ECO:0007669"/>
    <property type="project" value="UniProtKB-KW"/>
</dbReference>